<dbReference type="EMBL" id="KV878135">
    <property type="protein sequence ID" value="OJJ06512.1"/>
    <property type="molecule type" value="Genomic_DNA"/>
</dbReference>
<dbReference type="RefSeq" id="XP_040672274.1">
    <property type="nucleotide sequence ID" value="XM_040815780.1"/>
</dbReference>
<evidence type="ECO:0000256" key="9">
    <source>
        <dbReference type="ARBA" id="ARBA00023180"/>
    </source>
</evidence>
<keyword evidence="11" id="KW-0479">Metal-binding</keyword>
<dbReference type="InterPro" id="IPR014480">
    <property type="entry name" value="Mannan-1_6-alpha_mannosidase"/>
</dbReference>
<name>A0A1L9PYJ6_ASPVE</name>
<dbReference type="PROSITE" id="PS00059">
    <property type="entry name" value="ADH_ZINC"/>
    <property type="match status" value="1"/>
</dbReference>
<dbReference type="InterPro" id="IPR013149">
    <property type="entry name" value="ADH-like_C"/>
</dbReference>
<dbReference type="FunFam" id="1.50.10.20:FF:000006">
    <property type="entry name" value="Mannan endo-1,6-alpha-mannosidase"/>
    <property type="match status" value="1"/>
</dbReference>
<dbReference type="VEuPathDB" id="FungiDB:ASPVEDRAFT_65200"/>
<keyword evidence="10" id="KW-0326">Glycosidase</keyword>
<dbReference type="SUPFAM" id="SSF50129">
    <property type="entry name" value="GroES-like"/>
    <property type="match status" value="1"/>
</dbReference>
<comment type="catalytic activity">
    <reaction evidence="1">
        <text>Random hydrolysis of (1-&gt;6)-alpha-D-mannosidic linkages in unbranched (1-&gt;6)-mannans.</text>
        <dbReference type="EC" id="3.2.1.101"/>
    </reaction>
</comment>
<evidence type="ECO:0000256" key="1">
    <source>
        <dbReference type="ARBA" id="ARBA00001452"/>
    </source>
</evidence>
<evidence type="ECO:0000256" key="5">
    <source>
        <dbReference type="ARBA" id="ARBA00022729"/>
    </source>
</evidence>
<evidence type="ECO:0000256" key="6">
    <source>
        <dbReference type="ARBA" id="ARBA00022801"/>
    </source>
</evidence>
<keyword evidence="6" id="KW-0378">Hydrolase</keyword>
<dbReference type="InterPro" id="IPR013154">
    <property type="entry name" value="ADH-like_N"/>
</dbReference>
<evidence type="ECO:0000256" key="3">
    <source>
        <dbReference type="ARBA" id="ARBA00009699"/>
    </source>
</evidence>
<dbReference type="InterPro" id="IPR020843">
    <property type="entry name" value="ER"/>
</dbReference>
<sequence>MKILWQLLLISLVPVQAIEMKLDDIASVKEACQTIAKNMVSYYTGYKPGDVPGNLPDPYYWWEAGAMFNALIDYWAYTGDDQWNEITTQGLVHQAGNNGAFMPSNQTRTEGNDDQGFWAFAAMSAAERNFPQPPGDGPDWLAMAQATFNTQASRWDDEHCGGGLRWQIFAWNGGYSYKNTISNGCFFNLAARLARYTGNQTYADWATKIFDWTQDVGFMTHDYLFYDGADSGDNCTKMDRVQWTYNSGVYLLGAAAMYNFTDGDPRWKERTEGILKAADVFFTDKPKDVLYERACEPVDTCKVDQRSFKGYLARWMAASTQLAPFTYDMIMPKLRASASAAAKTCAGGPRNTSCGLKWTDQKYTKQPLDIGLEMAALDVIQSTLIHRIDAPVTREDGGISKGNPAAGSENPRQSLPDMVTRNISVADRHSRSRLRLILLVFTFNMGSAAPVFEIPTHCKAGIIEDAGPNFKVKVAQVPVPTPGPDDILIKLNVTGLCQSDLHYMLDDLGISMATFGVCSPGHEGAGIVVQTGANVKTFKLGDRAGIKPIMDTCGTCPSCWSDKETYCAGVVHTGLMVPGTYQQYIVSPAHYATPIPDGIPDEVAAPVMCKSRLQPGDWAVFPGGGGGVGIQGVQLAQAMGMRPIVVDTGEEKRALAMKMGAEAFVDFKAVPDAAAAVVEAADGIGGHGVFVTAQAAYPTALAYLGQRVGGVVMCIGIAPAGSMTIPVDPNLLLFKNTRIQGTLVGSRHDTTRALDFARRGKLRQICEVYPIDRLPEAVDKLRKGLVAGRIVVDFNQ</sequence>
<feature type="chain" id="PRO_5012838037" description="mannan endo-1,6-alpha-mannosidase" evidence="13">
    <location>
        <begin position="18"/>
        <end position="796"/>
    </location>
</feature>
<comment type="cofactor">
    <cofactor evidence="11">
        <name>Zn(2+)</name>
        <dbReference type="ChEBI" id="CHEBI:29105"/>
    </cofactor>
</comment>
<evidence type="ECO:0000313" key="15">
    <source>
        <dbReference type="EMBL" id="OJJ06512.1"/>
    </source>
</evidence>
<evidence type="ECO:0000256" key="8">
    <source>
        <dbReference type="ARBA" id="ARBA00023136"/>
    </source>
</evidence>
<dbReference type="GO" id="GO:0012505">
    <property type="term" value="C:endomembrane system"/>
    <property type="evidence" value="ECO:0007669"/>
    <property type="project" value="UniProtKB-SubCell"/>
</dbReference>
<evidence type="ECO:0000256" key="2">
    <source>
        <dbReference type="ARBA" id="ARBA00004308"/>
    </source>
</evidence>
<dbReference type="InterPro" id="IPR008928">
    <property type="entry name" value="6-hairpin_glycosidase_sf"/>
</dbReference>
<comment type="subcellular location">
    <subcellularLocation>
        <location evidence="2">Endomembrane system</location>
    </subcellularLocation>
</comment>
<dbReference type="GO" id="GO:0008270">
    <property type="term" value="F:zinc ion binding"/>
    <property type="evidence" value="ECO:0007669"/>
    <property type="project" value="InterPro"/>
</dbReference>
<evidence type="ECO:0000313" key="16">
    <source>
        <dbReference type="Proteomes" id="UP000184073"/>
    </source>
</evidence>
<proteinExistence type="inferred from homology"/>
<keyword evidence="8" id="KW-0472">Membrane</keyword>
<dbReference type="InterPro" id="IPR011032">
    <property type="entry name" value="GroES-like_sf"/>
</dbReference>
<dbReference type="OrthoDB" id="4187847at2759"/>
<evidence type="ECO:0000256" key="13">
    <source>
        <dbReference type="SAM" id="SignalP"/>
    </source>
</evidence>
<evidence type="ECO:0000256" key="11">
    <source>
        <dbReference type="RuleBase" id="RU361277"/>
    </source>
</evidence>
<reference evidence="16" key="1">
    <citation type="journal article" date="2017" name="Genome Biol.">
        <title>Comparative genomics reveals high biological diversity and specific adaptations in the industrially and medically important fungal genus Aspergillus.</title>
        <authorList>
            <person name="de Vries R.P."/>
            <person name="Riley R."/>
            <person name="Wiebenga A."/>
            <person name="Aguilar-Osorio G."/>
            <person name="Amillis S."/>
            <person name="Uchima C.A."/>
            <person name="Anderluh G."/>
            <person name="Asadollahi M."/>
            <person name="Askin M."/>
            <person name="Barry K."/>
            <person name="Battaglia E."/>
            <person name="Bayram O."/>
            <person name="Benocci T."/>
            <person name="Braus-Stromeyer S.A."/>
            <person name="Caldana C."/>
            <person name="Canovas D."/>
            <person name="Cerqueira G.C."/>
            <person name="Chen F."/>
            <person name="Chen W."/>
            <person name="Choi C."/>
            <person name="Clum A."/>
            <person name="Dos Santos R.A."/>
            <person name="Damasio A.R."/>
            <person name="Diallinas G."/>
            <person name="Emri T."/>
            <person name="Fekete E."/>
            <person name="Flipphi M."/>
            <person name="Freyberg S."/>
            <person name="Gallo A."/>
            <person name="Gournas C."/>
            <person name="Habgood R."/>
            <person name="Hainaut M."/>
            <person name="Harispe M.L."/>
            <person name="Henrissat B."/>
            <person name="Hilden K.S."/>
            <person name="Hope R."/>
            <person name="Hossain A."/>
            <person name="Karabika E."/>
            <person name="Karaffa L."/>
            <person name="Karanyi Z."/>
            <person name="Krasevec N."/>
            <person name="Kuo A."/>
            <person name="Kusch H."/>
            <person name="LaButti K."/>
            <person name="Lagendijk E.L."/>
            <person name="Lapidus A."/>
            <person name="Levasseur A."/>
            <person name="Lindquist E."/>
            <person name="Lipzen A."/>
            <person name="Logrieco A.F."/>
            <person name="MacCabe A."/>
            <person name="Maekelae M.R."/>
            <person name="Malavazi I."/>
            <person name="Melin P."/>
            <person name="Meyer V."/>
            <person name="Mielnichuk N."/>
            <person name="Miskei M."/>
            <person name="Molnar A.P."/>
            <person name="Mule G."/>
            <person name="Ngan C.Y."/>
            <person name="Orejas M."/>
            <person name="Orosz E."/>
            <person name="Ouedraogo J.P."/>
            <person name="Overkamp K.M."/>
            <person name="Park H.-S."/>
            <person name="Perrone G."/>
            <person name="Piumi F."/>
            <person name="Punt P.J."/>
            <person name="Ram A.F."/>
            <person name="Ramon A."/>
            <person name="Rauscher S."/>
            <person name="Record E."/>
            <person name="Riano-Pachon D.M."/>
            <person name="Robert V."/>
            <person name="Roehrig J."/>
            <person name="Ruller R."/>
            <person name="Salamov A."/>
            <person name="Salih N.S."/>
            <person name="Samson R.A."/>
            <person name="Sandor E."/>
            <person name="Sanguinetti M."/>
            <person name="Schuetze T."/>
            <person name="Sepcic K."/>
            <person name="Shelest E."/>
            <person name="Sherlock G."/>
            <person name="Sophianopoulou V."/>
            <person name="Squina F.M."/>
            <person name="Sun H."/>
            <person name="Susca A."/>
            <person name="Todd R.B."/>
            <person name="Tsang A."/>
            <person name="Unkles S.E."/>
            <person name="van de Wiele N."/>
            <person name="van Rossen-Uffink D."/>
            <person name="Oliveira J.V."/>
            <person name="Vesth T.C."/>
            <person name="Visser J."/>
            <person name="Yu J.-H."/>
            <person name="Zhou M."/>
            <person name="Andersen M.R."/>
            <person name="Archer D.B."/>
            <person name="Baker S.E."/>
            <person name="Benoit I."/>
            <person name="Brakhage A.A."/>
            <person name="Braus G.H."/>
            <person name="Fischer R."/>
            <person name="Frisvad J.C."/>
            <person name="Goldman G.H."/>
            <person name="Houbraken J."/>
            <person name="Oakley B."/>
            <person name="Pocsi I."/>
            <person name="Scazzocchio C."/>
            <person name="Seiboth B."/>
            <person name="vanKuyk P.A."/>
            <person name="Wortman J."/>
            <person name="Dyer P.S."/>
            <person name="Grigoriev I.V."/>
        </authorList>
    </citation>
    <scope>NUCLEOTIDE SEQUENCE [LARGE SCALE GENOMIC DNA]</scope>
    <source>
        <strain evidence="16">CBS 583.65</strain>
    </source>
</reference>
<evidence type="ECO:0000256" key="4">
    <source>
        <dbReference type="ARBA" id="ARBA00012350"/>
    </source>
</evidence>
<feature type="region of interest" description="Disordered" evidence="12">
    <location>
        <begin position="395"/>
        <end position="415"/>
    </location>
</feature>
<dbReference type="SUPFAM" id="SSF48208">
    <property type="entry name" value="Six-hairpin glycosidases"/>
    <property type="match status" value="1"/>
</dbReference>
<dbReference type="Gene3D" id="3.90.180.10">
    <property type="entry name" value="Medium-chain alcohol dehydrogenases, catalytic domain"/>
    <property type="match status" value="1"/>
</dbReference>
<dbReference type="InterPro" id="IPR005198">
    <property type="entry name" value="Glyco_hydro_76"/>
</dbReference>
<dbReference type="STRING" id="1036611.A0A1L9PYJ6"/>
<dbReference type="CDD" id="cd08297">
    <property type="entry name" value="CAD3"/>
    <property type="match status" value="1"/>
</dbReference>
<dbReference type="GO" id="GO:0008496">
    <property type="term" value="F:mannan endo-1,6-alpha-mannosidase activity"/>
    <property type="evidence" value="ECO:0007669"/>
    <property type="project" value="UniProtKB-EC"/>
</dbReference>
<dbReference type="GO" id="GO:0016491">
    <property type="term" value="F:oxidoreductase activity"/>
    <property type="evidence" value="ECO:0007669"/>
    <property type="project" value="UniProtKB-KW"/>
</dbReference>
<keyword evidence="16" id="KW-1185">Reference proteome</keyword>
<dbReference type="PANTHER" id="PTHR12145:SF36">
    <property type="entry name" value="MANNAN ENDO-1,6-ALPHA-MANNOSIDASE DCW1"/>
    <property type="match status" value="1"/>
</dbReference>
<dbReference type="Pfam" id="PF03663">
    <property type="entry name" value="Glyco_hydro_76"/>
    <property type="match status" value="1"/>
</dbReference>
<keyword evidence="11" id="KW-0862">Zinc</keyword>
<accession>A0A1L9PYJ6</accession>
<dbReference type="Gene3D" id="1.50.10.20">
    <property type="match status" value="1"/>
</dbReference>
<dbReference type="PANTHER" id="PTHR12145">
    <property type="entry name" value="MANNAN ENDO-1,6-ALPHA-MANNOSIDASE DCW1"/>
    <property type="match status" value="1"/>
</dbReference>
<gene>
    <name evidence="15" type="ORF">ASPVEDRAFT_65200</name>
</gene>
<organism evidence="15 16">
    <name type="scientific">Aspergillus versicolor CBS 583.65</name>
    <dbReference type="NCBI Taxonomy" id="1036611"/>
    <lineage>
        <taxon>Eukaryota</taxon>
        <taxon>Fungi</taxon>
        <taxon>Dikarya</taxon>
        <taxon>Ascomycota</taxon>
        <taxon>Pezizomycotina</taxon>
        <taxon>Eurotiomycetes</taxon>
        <taxon>Eurotiomycetidae</taxon>
        <taxon>Eurotiales</taxon>
        <taxon>Aspergillaceae</taxon>
        <taxon>Aspergillus</taxon>
        <taxon>Aspergillus subgen. Nidulantes</taxon>
    </lineage>
</organism>
<dbReference type="InterPro" id="IPR002328">
    <property type="entry name" value="ADH_Zn_CS"/>
</dbReference>
<dbReference type="GO" id="GO:0009272">
    <property type="term" value="P:fungal-type cell wall biogenesis"/>
    <property type="evidence" value="ECO:0007669"/>
    <property type="project" value="TreeGrafter"/>
</dbReference>
<keyword evidence="7" id="KW-0560">Oxidoreductase</keyword>
<dbReference type="EC" id="3.2.1.101" evidence="4"/>
<evidence type="ECO:0000256" key="10">
    <source>
        <dbReference type="ARBA" id="ARBA00023295"/>
    </source>
</evidence>
<dbReference type="AlphaFoldDB" id="A0A1L9PYJ6"/>
<evidence type="ECO:0000256" key="12">
    <source>
        <dbReference type="SAM" id="MobiDB-lite"/>
    </source>
</evidence>
<dbReference type="GeneID" id="63731291"/>
<keyword evidence="9" id="KW-0325">Glycoprotein</keyword>
<protein>
    <recommendedName>
        <fullName evidence="4">mannan endo-1,6-alpha-mannosidase</fullName>
        <ecNumber evidence="4">3.2.1.101</ecNumber>
    </recommendedName>
</protein>
<dbReference type="SMART" id="SM00829">
    <property type="entry name" value="PKS_ER"/>
    <property type="match status" value="1"/>
</dbReference>
<comment type="similarity">
    <text evidence="3">Belongs to the glycosyl hydrolase 76 family.</text>
</comment>
<evidence type="ECO:0000256" key="7">
    <source>
        <dbReference type="ARBA" id="ARBA00023002"/>
    </source>
</evidence>
<dbReference type="Proteomes" id="UP000184073">
    <property type="component" value="Unassembled WGS sequence"/>
</dbReference>
<keyword evidence="5 13" id="KW-0732">Signal</keyword>
<dbReference type="Gene3D" id="3.40.50.720">
    <property type="entry name" value="NAD(P)-binding Rossmann-like Domain"/>
    <property type="match status" value="1"/>
</dbReference>
<feature type="signal peptide" evidence="13">
    <location>
        <begin position="1"/>
        <end position="17"/>
    </location>
</feature>
<dbReference type="Pfam" id="PF08240">
    <property type="entry name" value="ADH_N"/>
    <property type="match status" value="1"/>
</dbReference>
<dbReference type="GO" id="GO:0016052">
    <property type="term" value="P:carbohydrate catabolic process"/>
    <property type="evidence" value="ECO:0007669"/>
    <property type="project" value="InterPro"/>
</dbReference>
<comment type="similarity">
    <text evidence="11">Belongs to the zinc-containing alcohol dehydrogenase family.</text>
</comment>
<dbReference type="SUPFAM" id="SSF51735">
    <property type="entry name" value="NAD(P)-binding Rossmann-fold domains"/>
    <property type="match status" value="1"/>
</dbReference>
<dbReference type="Pfam" id="PF00107">
    <property type="entry name" value="ADH_zinc_N"/>
    <property type="match status" value="1"/>
</dbReference>
<dbReference type="InterPro" id="IPR036291">
    <property type="entry name" value="NAD(P)-bd_dom_sf"/>
</dbReference>
<feature type="domain" description="Enoyl reductase (ER)" evidence="14">
    <location>
        <begin position="467"/>
        <end position="792"/>
    </location>
</feature>
<evidence type="ECO:0000259" key="14">
    <source>
        <dbReference type="SMART" id="SM00829"/>
    </source>
</evidence>